<dbReference type="Gene3D" id="6.10.340.10">
    <property type="match status" value="1"/>
</dbReference>
<keyword evidence="8" id="KW-0547">Nucleotide-binding</keyword>
<keyword evidence="10" id="KW-0067">ATP-binding</keyword>
<dbReference type="SUPFAM" id="SSF47384">
    <property type="entry name" value="Homodimeric domain of signal transducing histidine kinase"/>
    <property type="match status" value="1"/>
</dbReference>
<keyword evidence="12" id="KW-0902">Two-component regulatory system</keyword>
<organism evidence="17 18">
    <name type="scientific">Sporomusa acidovorans (strain ATCC 49682 / DSM 3132 / Mol)</name>
    <dbReference type="NCBI Taxonomy" id="1123286"/>
    <lineage>
        <taxon>Bacteria</taxon>
        <taxon>Bacillati</taxon>
        <taxon>Bacillota</taxon>
        <taxon>Negativicutes</taxon>
        <taxon>Selenomonadales</taxon>
        <taxon>Sporomusaceae</taxon>
        <taxon>Sporomusa</taxon>
    </lineage>
</organism>
<protein>
    <recommendedName>
        <fullName evidence="3">histidine kinase</fullName>
        <ecNumber evidence="3">2.7.13.3</ecNumber>
    </recommendedName>
</protein>
<sequence>MTSVRTKLFLILSGLVLFFVLISLASLGLGLKKFYVWQKQDLLITTSRSIDQKYRGEPEELSLELERAANTLGAHISIFTPEGNIKYSSISHILNKKQIESPEPLPDVTPTPSPPSQFRIPPNSLQLIKSSQIIDSRTVVEMQLDQMLRIDFMVLKRQLQSGDVLIIRQPLAPIAESAVAAAQFMSLTGLLTLLAGCVGAFFFSKRFTQPILELKQIAQSMAKLDFSQKCKVNRDDELGELGNSINHLSDQLDTAISALNQKNQQLLADVEKERALDKMRKSFVSNVSHELKTPLSLILGYAEGLKENVVQDKESKDFYCSVIIDEAEKMDKLVKDLLNLSQLESGLFALSRTDFDFCLLLRDIKKKYLSVLDEKLISLEINLPASQWVNGDPRRIEQVLLNLFTNALNYVKGSKHIKIWLEDTGKLIRFFIYNTGQPIPEDSLEKIWTSFYKTDEARTRENGGYGLGLSIVRAIQEQHGNGYGVRNTADGVIFWFDLNKAFPPVTPPS</sequence>
<dbReference type="PROSITE" id="PS50885">
    <property type="entry name" value="HAMP"/>
    <property type="match status" value="1"/>
</dbReference>
<dbReference type="CDD" id="cd06225">
    <property type="entry name" value="HAMP"/>
    <property type="match status" value="1"/>
</dbReference>
<dbReference type="SMART" id="SM00304">
    <property type="entry name" value="HAMP"/>
    <property type="match status" value="1"/>
</dbReference>
<evidence type="ECO:0000256" key="7">
    <source>
        <dbReference type="ARBA" id="ARBA00022692"/>
    </source>
</evidence>
<dbReference type="PANTHER" id="PTHR45528:SF1">
    <property type="entry name" value="SENSOR HISTIDINE KINASE CPXA"/>
    <property type="match status" value="1"/>
</dbReference>
<feature type="domain" description="Histidine kinase" evidence="15">
    <location>
        <begin position="286"/>
        <end position="502"/>
    </location>
</feature>
<keyword evidence="11" id="KW-1133">Transmembrane helix</keyword>
<dbReference type="SMART" id="SM00388">
    <property type="entry name" value="HisKA"/>
    <property type="match status" value="1"/>
</dbReference>
<keyword evidence="18" id="KW-1185">Reference proteome</keyword>
<dbReference type="InterPro" id="IPR003661">
    <property type="entry name" value="HisK_dim/P_dom"/>
</dbReference>
<keyword evidence="6 17" id="KW-0808">Transferase</keyword>
<evidence type="ECO:0000256" key="4">
    <source>
        <dbReference type="ARBA" id="ARBA00022475"/>
    </source>
</evidence>
<keyword evidence="7" id="KW-0812">Transmembrane</keyword>
<name>A0ABZ3IY67_SPOA4</name>
<dbReference type="Pfam" id="PF00672">
    <property type="entry name" value="HAMP"/>
    <property type="match status" value="1"/>
</dbReference>
<dbReference type="PRINTS" id="PR00344">
    <property type="entry name" value="BCTRLSENSOR"/>
</dbReference>
<evidence type="ECO:0000256" key="12">
    <source>
        <dbReference type="ARBA" id="ARBA00023012"/>
    </source>
</evidence>
<gene>
    <name evidence="17" type="primary">sasA_4</name>
    <name evidence="17" type="ORF">SPACI_007980</name>
</gene>
<evidence type="ECO:0000256" key="11">
    <source>
        <dbReference type="ARBA" id="ARBA00022989"/>
    </source>
</evidence>
<evidence type="ECO:0000259" key="16">
    <source>
        <dbReference type="PROSITE" id="PS50885"/>
    </source>
</evidence>
<dbReference type="Pfam" id="PF00512">
    <property type="entry name" value="HisKA"/>
    <property type="match status" value="1"/>
</dbReference>
<dbReference type="InterPro" id="IPR050398">
    <property type="entry name" value="HssS/ArlS-like"/>
</dbReference>
<dbReference type="SUPFAM" id="SSF158472">
    <property type="entry name" value="HAMP domain-like"/>
    <property type="match status" value="1"/>
</dbReference>
<dbReference type="EMBL" id="CP155571">
    <property type="protein sequence ID" value="XFO70798.1"/>
    <property type="molecule type" value="Genomic_DNA"/>
</dbReference>
<keyword evidence="4" id="KW-1003">Cell membrane</keyword>
<evidence type="ECO:0000313" key="17">
    <source>
        <dbReference type="EMBL" id="XFO70798.1"/>
    </source>
</evidence>
<evidence type="ECO:0000256" key="5">
    <source>
        <dbReference type="ARBA" id="ARBA00022553"/>
    </source>
</evidence>
<dbReference type="RefSeq" id="WP_093794365.1">
    <property type="nucleotide sequence ID" value="NZ_CP155571.1"/>
</dbReference>
<evidence type="ECO:0000256" key="1">
    <source>
        <dbReference type="ARBA" id="ARBA00000085"/>
    </source>
</evidence>
<dbReference type="InterPro" id="IPR036890">
    <property type="entry name" value="HATPase_C_sf"/>
</dbReference>
<dbReference type="InterPro" id="IPR005467">
    <property type="entry name" value="His_kinase_dom"/>
</dbReference>
<proteinExistence type="predicted"/>
<dbReference type="SMART" id="SM00387">
    <property type="entry name" value="HATPase_c"/>
    <property type="match status" value="1"/>
</dbReference>
<dbReference type="InterPro" id="IPR003660">
    <property type="entry name" value="HAMP_dom"/>
</dbReference>
<evidence type="ECO:0000256" key="13">
    <source>
        <dbReference type="ARBA" id="ARBA00023136"/>
    </source>
</evidence>
<dbReference type="PROSITE" id="PS50109">
    <property type="entry name" value="HIS_KIN"/>
    <property type="match status" value="1"/>
</dbReference>
<feature type="domain" description="HAMP" evidence="16">
    <location>
        <begin position="205"/>
        <end position="257"/>
    </location>
</feature>
<keyword evidence="14" id="KW-0175">Coiled coil</keyword>
<evidence type="ECO:0000313" key="18">
    <source>
        <dbReference type="Proteomes" id="UP000216052"/>
    </source>
</evidence>
<dbReference type="Gene3D" id="3.30.565.10">
    <property type="entry name" value="Histidine kinase-like ATPase, C-terminal domain"/>
    <property type="match status" value="1"/>
</dbReference>
<evidence type="ECO:0000259" key="15">
    <source>
        <dbReference type="PROSITE" id="PS50109"/>
    </source>
</evidence>
<dbReference type="GO" id="GO:0016740">
    <property type="term" value="F:transferase activity"/>
    <property type="evidence" value="ECO:0007669"/>
    <property type="project" value="UniProtKB-KW"/>
</dbReference>
<evidence type="ECO:0000256" key="10">
    <source>
        <dbReference type="ARBA" id="ARBA00022840"/>
    </source>
</evidence>
<keyword evidence="13" id="KW-0472">Membrane</keyword>
<reference evidence="17" key="1">
    <citation type="submission" date="2024-05" db="EMBL/GenBank/DDBJ databases">
        <title>Isolation and characterization of Sporomusa carbonis sp. nov., a carboxydotrophic hydrogenogen in the genus of Sporomusa isolated from a charcoal burning pile.</title>
        <authorList>
            <person name="Boeer T."/>
            <person name="Rosenbaum F."/>
            <person name="Eysell L."/>
            <person name="Mueller V."/>
            <person name="Daniel R."/>
            <person name="Poehlein A."/>
        </authorList>
    </citation>
    <scope>NUCLEOTIDE SEQUENCE [LARGE SCALE GENOMIC DNA]</scope>
    <source>
        <strain evidence="17">DSM 3132</strain>
    </source>
</reference>
<dbReference type="PANTHER" id="PTHR45528">
    <property type="entry name" value="SENSOR HISTIDINE KINASE CPXA"/>
    <property type="match status" value="1"/>
</dbReference>
<evidence type="ECO:0000256" key="9">
    <source>
        <dbReference type="ARBA" id="ARBA00022777"/>
    </source>
</evidence>
<comment type="subcellular location">
    <subcellularLocation>
        <location evidence="2">Cell membrane</location>
        <topology evidence="2">Multi-pass membrane protein</topology>
    </subcellularLocation>
</comment>
<keyword evidence="9" id="KW-0418">Kinase</keyword>
<dbReference type="InterPro" id="IPR004358">
    <property type="entry name" value="Sig_transdc_His_kin-like_C"/>
</dbReference>
<dbReference type="Gene3D" id="1.10.287.130">
    <property type="match status" value="1"/>
</dbReference>
<dbReference type="SUPFAM" id="SSF55874">
    <property type="entry name" value="ATPase domain of HSP90 chaperone/DNA topoisomerase II/histidine kinase"/>
    <property type="match status" value="1"/>
</dbReference>
<dbReference type="Proteomes" id="UP000216052">
    <property type="component" value="Chromosome"/>
</dbReference>
<dbReference type="Pfam" id="PF02518">
    <property type="entry name" value="HATPase_c"/>
    <property type="match status" value="1"/>
</dbReference>
<dbReference type="InterPro" id="IPR003594">
    <property type="entry name" value="HATPase_dom"/>
</dbReference>
<keyword evidence="5" id="KW-0597">Phosphoprotein</keyword>
<accession>A0ABZ3IY67</accession>
<evidence type="ECO:0000256" key="6">
    <source>
        <dbReference type="ARBA" id="ARBA00022679"/>
    </source>
</evidence>
<feature type="coiled-coil region" evidence="14">
    <location>
        <begin position="245"/>
        <end position="276"/>
    </location>
</feature>
<evidence type="ECO:0000256" key="2">
    <source>
        <dbReference type="ARBA" id="ARBA00004651"/>
    </source>
</evidence>
<dbReference type="CDD" id="cd00082">
    <property type="entry name" value="HisKA"/>
    <property type="match status" value="1"/>
</dbReference>
<evidence type="ECO:0000256" key="8">
    <source>
        <dbReference type="ARBA" id="ARBA00022741"/>
    </source>
</evidence>
<comment type="catalytic activity">
    <reaction evidence="1">
        <text>ATP + protein L-histidine = ADP + protein N-phospho-L-histidine.</text>
        <dbReference type="EC" id="2.7.13.3"/>
    </reaction>
</comment>
<evidence type="ECO:0000256" key="3">
    <source>
        <dbReference type="ARBA" id="ARBA00012438"/>
    </source>
</evidence>
<dbReference type="InterPro" id="IPR036097">
    <property type="entry name" value="HisK_dim/P_sf"/>
</dbReference>
<dbReference type="EC" id="2.7.13.3" evidence="3"/>
<evidence type="ECO:0000256" key="14">
    <source>
        <dbReference type="SAM" id="Coils"/>
    </source>
</evidence>